<dbReference type="KEGG" id="rue:DT065_15360"/>
<dbReference type="InterPro" id="IPR001670">
    <property type="entry name" value="ADH_Fe/GldA"/>
</dbReference>
<evidence type="ECO:0000313" key="6">
    <source>
        <dbReference type="Proteomes" id="UP000252100"/>
    </source>
</evidence>
<sequence length="393" mass="42666">MHTIHFPRQVVYGEDSLKKVGEIARQEGKHALLISDPVMNELGNVAACRQLLEEAGVDVITYLGVESEPTDMYVDEALFICLEAACDLIVSIGGGSCIDTAKAVSVVMTNGGFVSDYMNQRTIAGNEGLPLIAIPTTGGTGSEVTDATVITNEETGVKMMIKQPAFMPKIAIVDPLLTLSTPKNTTAAVGIDSLTHALEAYISKRAHPFTDQFARSSFQLIMENLKDAYQDGDNITARSNTMFASMQAGMAFSNASVCLVHGMSRPIGALFHVPHGISNAMLLPVVLEYSKHACEERLYKLACHVYPKLKNVSASEGANRLVQRILTLCEDLNIPNLGSWGIDRGEFERALPKMADDALMSGSPANNPEVPTKEEIIDLYQQAYHYQYSSKTT</sequence>
<evidence type="ECO:0000259" key="4">
    <source>
        <dbReference type="Pfam" id="PF25137"/>
    </source>
</evidence>
<comment type="similarity">
    <text evidence="1">Belongs to the iron-containing alcohol dehydrogenase family.</text>
</comment>
<feature type="domain" description="Fe-containing alcohol dehydrogenase-like C-terminal" evidence="4">
    <location>
        <begin position="186"/>
        <end position="384"/>
    </location>
</feature>
<organism evidence="5 6">
    <name type="scientific">Salicibibacter kimchii</name>
    <dbReference type="NCBI Taxonomy" id="2099786"/>
    <lineage>
        <taxon>Bacteria</taxon>
        <taxon>Bacillati</taxon>
        <taxon>Bacillota</taxon>
        <taxon>Bacilli</taxon>
        <taxon>Bacillales</taxon>
        <taxon>Bacillaceae</taxon>
        <taxon>Salicibibacter</taxon>
    </lineage>
</organism>
<evidence type="ECO:0000256" key="1">
    <source>
        <dbReference type="ARBA" id="ARBA00007358"/>
    </source>
</evidence>
<dbReference type="Pfam" id="PF00465">
    <property type="entry name" value="Fe-ADH"/>
    <property type="match status" value="1"/>
</dbReference>
<proteinExistence type="inferred from homology"/>
<feature type="domain" description="Alcohol dehydrogenase iron-type/glycerol dehydrogenase GldA" evidence="3">
    <location>
        <begin position="7"/>
        <end position="175"/>
    </location>
</feature>
<gene>
    <name evidence="5" type="ORF">DT065_15360</name>
</gene>
<dbReference type="CDD" id="cd08194">
    <property type="entry name" value="Fe-ADH-like"/>
    <property type="match status" value="1"/>
</dbReference>
<dbReference type="Proteomes" id="UP000252100">
    <property type="component" value="Chromosome"/>
</dbReference>
<dbReference type="GO" id="GO:0046872">
    <property type="term" value="F:metal ion binding"/>
    <property type="evidence" value="ECO:0007669"/>
    <property type="project" value="InterPro"/>
</dbReference>
<keyword evidence="6" id="KW-1185">Reference proteome</keyword>
<evidence type="ECO:0000313" key="5">
    <source>
        <dbReference type="EMBL" id="AXF58022.1"/>
    </source>
</evidence>
<dbReference type="SUPFAM" id="SSF56796">
    <property type="entry name" value="Dehydroquinate synthase-like"/>
    <property type="match status" value="1"/>
</dbReference>
<dbReference type="Pfam" id="PF25137">
    <property type="entry name" value="ADH_Fe_C"/>
    <property type="match status" value="1"/>
</dbReference>
<dbReference type="GO" id="GO:0004022">
    <property type="term" value="F:alcohol dehydrogenase (NAD+) activity"/>
    <property type="evidence" value="ECO:0007669"/>
    <property type="project" value="TreeGrafter"/>
</dbReference>
<protein>
    <submittedName>
        <fullName evidence="5">Iron-containing alcohol dehydrogenase</fullName>
    </submittedName>
</protein>
<dbReference type="FunFam" id="1.20.1090.10:FF:000001">
    <property type="entry name" value="Aldehyde-alcohol dehydrogenase"/>
    <property type="match status" value="1"/>
</dbReference>
<dbReference type="PANTHER" id="PTHR11496:SF102">
    <property type="entry name" value="ALCOHOL DEHYDROGENASE 4"/>
    <property type="match status" value="1"/>
</dbReference>
<dbReference type="InterPro" id="IPR056798">
    <property type="entry name" value="ADH_Fe_C"/>
</dbReference>
<accession>A0A345C491</accession>
<reference evidence="5 6" key="1">
    <citation type="journal article" date="2018" name="J. Microbiol.">
        <title>Salicibibacter kimchii gen. nov., sp. nov., a moderately halophilic and alkalitolerant bacterium in the family Bacillaceae, isolated from kimchi.</title>
        <authorList>
            <person name="Jang J.Y."/>
            <person name="Oh Y.J."/>
            <person name="Lim S.K."/>
            <person name="Park H.K."/>
            <person name="Lee C."/>
            <person name="Kim J.Y."/>
            <person name="Lee M.A."/>
            <person name="Choi H.J."/>
        </authorList>
    </citation>
    <scope>NUCLEOTIDE SEQUENCE [LARGE SCALE GENOMIC DNA]</scope>
    <source>
        <strain evidence="5 6">NKC1-1</strain>
    </source>
</reference>
<dbReference type="Gene3D" id="1.20.1090.10">
    <property type="entry name" value="Dehydroquinate synthase-like - alpha domain"/>
    <property type="match status" value="1"/>
</dbReference>
<dbReference type="PANTHER" id="PTHR11496">
    <property type="entry name" value="ALCOHOL DEHYDROGENASE"/>
    <property type="match status" value="1"/>
</dbReference>
<dbReference type="InterPro" id="IPR039697">
    <property type="entry name" value="Alcohol_dehydrogenase_Fe"/>
</dbReference>
<name>A0A345C491_9BACI</name>
<dbReference type="AlphaFoldDB" id="A0A345C491"/>
<dbReference type="FunFam" id="3.40.50.1970:FF:000003">
    <property type="entry name" value="Alcohol dehydrogenase, iron-containing"/>
    <property type="match status" value="1"/>
</dbReference>
<dbReference type="OrthoDB" id="9815791at2"/>
<evidence type="ECO:0000256" key="2">
    <source>
        <dbReference type="ARBA" id="ARBA00023002"/>
    </source>
</evidence>
<keyword evidence="2" id="KW-0560">Oxidoreductase</keyword>
<dbReference type="EMBL" id="CP031092">
    <property type="protein sequence ID" value="AXF58022.1"/>
    <property type="molecule type" value="Genomic_DNA"/>
</dbReference>
<evidence type="ECO:0000259" key="3">
    <source>
        <dbReference type="Pfam" id="PF00465"/>
    </source>
</evidence>
<dbReference type="Gene3D" id="3.40.50.1970">
    <property type="match status" value="1"/>
</dbReference>